<keyword evidence="2" id="KW-1185">Reference proteome</keyword>
<accession>A0A2V3PKT8</accession>
<comment type="caution">
    <text evidence="1">The sequence shown here is derived from an EMBL/GenBank/DDBJ whole genome shotgun (WGS) entry which is preliminary data.</text>
</comment>
<dbReference type="AlphaFoldDB" id="A0A2V3PKT8"/>
<dbReference type="Proteomes" id="UP000247973">
    <property type="component" value="Unassembled WGS sequence"/>
</dbReference>
<evidence type="ECO:0000313" key="1">
    <source>
        <dbReference type="EMBL" id="PXV62096.1"/>
    </source>
</evidence>
<dbReference type="InterPro" id="IPR038312">
    <property type="entry name" value="DUF5063_sf"/>
</dbReference>
<dbReference type="OrthoDB" id="1116917at2"/>
<evidence type="ECO:0000313" key="2">
    <source>
        <dbReference type="Proteomes" id="UP000247973"/>
    </source>
</evidence>
<sequence length="192" mass="22340">MGKELASNVVFSKNVVEFVTVAVQYCTFLENPETQTSKEYTDKLTKLLPLLYLKAALLPETEIEEDIYPEITVTEDDYNYIISKLYTAYKENDTYLEVFLEDMKYSDTPIAASISEDIADIYQDIKNFISIYEQGIEENMSEGLYTCYENFKLYWGQKLVNVLRALHSLKYSIGEENPEEDDLDSDNIQDEW</sequence>
<protein>
    <submittedName>
        <fullName evidence="1">Uncharacterized protein DUF5063</fullName>
    </submittedName>
</protein>
<name>A0A2V3PKT8_9BACT</name>
<proteinExistence type="predicted"/>
<gene>
    <name evidence="1" type="ORF">CLV62_12251</name>
</gene>
<dbReference type="Pfam" id="PF16702">
    <property type="entry name" value="DUF5063"/>
    <property type="match status" value="1"/>
</dbReference>
<organism evidence="1 2">
    <name type="scientific">Dysgonomonas alginatilytica</name>
    <dbReference type="NCBI Taxonomy" id="1605892"/>
    <lineage>
        <taxon>Bacteria</taxon>
        <taxon>Pseudomonadati</taxon>
        <taxon>Bacteroidota</taxon>
        <taxon>Bacteroidia</taxon>
        <taxon>Bacteroidales</taxon>
        <taxon>Dysgonomonadaceae</taxon>
        <taxon>Dysgonomonas</taxon>
    </lineage>
</organism>
<reference evidence="1 2" key="1">
    <citation type="submission" date="2018-03" db="EMBL/GenBank/DDBJ databases">
        <title>Genomic Encyclopedia of Archaeal and Bacterial Type Strains, Phase II (KMG-II): from individual species to whole genera.</title>
        <authorList>
            <person name="Goeker M."/>
        </authorList>
    </citation>
    <scope>NUCLEOTIDE SEQUENCE [LARGE SCALE GENOMIC DNA]</scope>
    <source>
        <strain evidence="1 2">DSM 100214</strain>
    </source>
</reference>
<dbReference type="EMBL" id="QICL01000022">
    <property type="protein sequence ID" value="PXV62096.1"/>
    <property type="molecule type" value="Genomic_DNA"/>
</dbReference>
<dbReference type="Gene3D" id="1.20.120.1550">
    <property type="entry name" value="Protein of unknown function DUF5063"/>
    <property type="match status" value="1"/>
</dbReference>
<dbReference type="InterPro" id="IPR032025">
    <property type="entry name" value="DUF5063"/>
</dbReference>
<dbReference type="RefSeq" id="WP_110311643.1">
    <property type="nucleotide sequence ID" value="NZ_QICL01000022.1"/>
</dbReference>